<reference evidence="1" key="1">
    <citation type="journal article" date="2019" name="bioRxiv">
        <title>The Genome of the Zebra Mussel, Dreissena polymorpha: A Resource for Invasive Species Research.</title>
        <authorList>
            <person name="McCartney M.A."/>
            <person name="Auch B."/>
            <person name="Kono T."/>
            <person name="Mallez S."/>
            <person name="Zhang Y."/>
            <person name="Obille A."/>
            <person name="Becker A."/>
            <person name="Abrahante J.E."/>
            <person name="Garbe J."/>
            <person name="Badalamenti J.P."/>
            <person name="Herman A."/>
            <person name="Mangelson H."/>
            <person name="Liachko I."/>
            <person name="Sullivan S."/>
            <person name="Sone E.D."/>
            <person name="Koren S."/>
            <person name="Silverstein K.A.T."/>
            <person name="Beckman K.B."/>
            <person name="Gohl D.M."/>
        </authorList>
    </citation>
    <scope>NUCLEOTIDE SEQUENCE</scope>
    <source>
        <strain evidence="1">Duluth1</strain>
        <tissue evidence="1">Whole animal</tissue>
    </source>
</reference>
<dbReference type="AlphaFoldDB" id="A0A9D4FUN8"/>
<proteinExistence type="predicted"/>
<keyword evidence="2" id="KW-1185">Reference proteome</keyword>
<sequence length="123" mass="14151">MTIPGCELIREDWTTQVTSRELTFFSNLPCFTTNHNHFEPSQDIIRTNVLIIFSLIQNVTCRVQTRFYYSHIKKNALPENCPAPGGHVFQPTGTIFELIQDIIGTCVLTKFYKDWTINVPSKV</sequence>
<evidence type="ECO:0000313" key="1">
    <source>
        <dbReference type="EMBL" id="KAH3804852.1"/>
    </source>
</evidence>
<protein>
    <submittedName>
        <fullName evidence="1">Uncharacterized protein</fullName>
    </submittedName>
</protein>
<gene>
    <name evidence="1" type="ORF">DPMN_133144</name>
</gene>
<reference evidence="1" key="2">
    <citation type="submission" date="2020-11" db="EMBL/GenBank/DDBJ databases">
        <authorList>
            <person name="McCartney M.A."/>
            <person name="Auch B."/>
            <person name="Kono T."/>
            <person name="Mallez S."/>
            <person name="Becker A."/>
            <person name="Gohl D.M."/>
            <person name="Silverstein K.A.T."/>
            <person name="Koren S."/>
            <person name="Bechman K.B."/>
            <person name="Herman A."/>
            <person name="Abrahante J.E."/>
            <person name="Garbe J."/>
        </authorList>
    </citation>
    <scope>NUCLEOTIDE SEQUENCE</scope>
    <source>
        <strain evidence="1">Duluth1</strain>
        <tissue evidence="1">Whole animal</tissue>
    </source>
</reference>
<accession>A0A9D4FUN8</accession>
<dbReference type="EMBL" id="JAIWYP010000006">
    <property type="protein sequence ID" value="KAH3804852.1"/>
    <property type="molecule type" value="Genomic_DNA"/>
</dbReference>
<name>A0A9D4FUN8_DREPO</name>
<comment type="caution">
    <text evidence="1">The sequence shown here is derived from an EMBL/GenBank/DDBJ whole genome shotgun (WGS) entry which is preliminary data.</text>
</comment>
<organism evidence="1 2">
    <name type="scientific">Dreissena polymorpha</name>
    <name type="common">Zebra mussel</name>
    <name type="synonym">Mytilus polymorpha</name>
    <dbReference type="NCBI Taxonomy" id="45954"/>
    <lineage>
        <taxon>Eukaryota</taxon>
        <taxon>Metazoa</taxon>
        <taxon>Spiralia</taxon>
        <taxon>Lophotrochozoa</taxon>
        <taxon>Mollusca</taxon>
        <taxon>Bivalvia</taxon>
        <taxon>Autobranchia</taxon>
        <taxon>Heteroconchia</taxon>
        <taxon>Euheterodonta</taxon>
        <taxon>Imparidentia</taxon>
        <taxon>Neoheterodontei</taxon>
        <taxon>Myida</taxon>
        <taxon>Dreissenoidea</taxon>
        <taxon>Dreissenidae</taxon>
        <taxon>Dreissena</taxon>
    </lineage>
</organism>
<evidence type="ECO:0000313" key="2">
    <source>
        <dbReference type="Proteomes" id="UP000828390"/>
    </source>
</evidence>
<dbReference type="Proteomes" id="UP000828390">
    <property type="component" value="Unassembled WGS sequence"/>
</dbReference>